<dbReference type="Proteomes" id="UP001497480">
    <property type="component" value="Unassembled WGS sequence"/>
</dbReference>
<keyword evidence="3" id="KW-1185">Reference proteome</keyword>
<evidence type="ECO:0000313" key="2">
    <source>
        <dbReference type="EMBL" id="CAL0312163.1"/>
    </source>
</evidence>
<protein>
    <submittedName>
        <fullName evidence="2">Uncharacterized protein</fullName>
    </submittedName>
</protein>
<dbReference type="EMBL" id="CAXHTB010000009">
    <property type="protein sequence ID" value="CAL0312163.1"/>
    <property type="molecule type" value="Genomic_DNA"/>
</dbReference>
<organism evidence="2 3">
    <name type="scientific">Lupinus luteus</name>
    <name type="common">European yellow lupine</name>
    <dbReference type="NCBI Taxonomy" id="3873"/>
    <lineage>
        <taxon>Eukaryota</taxon>
        <taxon>Viridiplantae</taxon>
        <taxon>Streptophyta</taxon>
        <taxon>Embryophyta</taxon>
        <taxon>Tracheophyta</taxon>
        <taxon>Spermatophyta</taxon>
        <taxon>Magnoliopsida</taxon>
        <taxon>eudicotyledons</taxon>
        <taxon>Gunneridae</taxon>
        <taxon>Pentapetalae</taxon>
        <taxon>rosids</taxon>
        <taxon>fabids</taxon>
        <taxon>Fabales</taxon>
        <taxon>Fabaceae</taxon>
        <taxon>Papilionoideae</taxon>
        <taxon>50 kb inversion clade</taxon>
        <taxon>genistoids sensu lato</taxon>
        <taxon>core genistoids</taxon>
        <taxon>Genisteae</taxon>
        <taxon>Lupinus</taxon>
    </lineage>
</organism>
<gene>
    <name evidence="2" type="ORF">LLUT_LOCUS13223</name>
</gene>
<reference evidence="2 3" key="1">
    <citation type="submission" date="2024-03" db="EMBL/GenBank/DDBJ databases">
        <authorList>
            <person name="Martinez-Hernandez J."/>
        </authorList>
    </citation>
    <scope>NUCLEOTIDE SEQUENCE [LARGE SCALE GENOMIC DNA]</scope>
</reference>
<comment type="caution">
    <text evidence="2">The sequence shown here is derived from an EMBL/GenBank/DDBJ whole genome shotgun (WGS) entry which is preliminary data.</text>
</comment>
<dbReference type="AlphaFoldDB" id="A0AAV1WS86"/>
<accession>A0AAV1WS86</accession>
<name>A0AAV1WS86_LUPLU</name>
<evidence type="ECO:0000256" key="1">
    <source>
        <dbReference type="SAM" id="MobiDB-lite"/>
    </source>
</evidence>
<sequence>MALVIDDRLKVWDEKDQPVVPSDSLVKPMGQVAPPEPSLHSSPAREEGEVPESELDPDTRRRLLILQHGQDIRDHTSTESPFPISQPMQVSAPHVPSRGAWFPVEVEIGDDIHLSSSFSSHRDLDSESDQSLLHADTPAGVLQEIALKCGTKVEFTLSLVTELQFSVEVSFILDRENLQ</sequence>
<proteinExistence type="predicted"/>
<evidence type="ECO:0000313" key="3">
    <source>
        <dbReference type="Proteomes" id="UP001497480"/>
    </source>
</evidence>
<feature type="region of interest" description="Disordered" evidence="1">
    <location>
        <begin position="14"/>
        <end position="59"/>
    </location>
</feature>